<protein>
    <submittedName>
        <fullName evidence="1">Uncharacterized protein</fullName>
    </submittedName>
</protein>
<accession>A0A388LJ66</accession>
<keyword evidence="2" id="KW-1185">Reference proteome</keyword>
<dbReference type="EMBL" id="BFEA01000401">
    <property type="protein sequence ID" value="GBG82275.1"/>
    <property type="molecule type" value="Genomic_DNA"/>
</dbReference>
<comment type="caution">
    <text evidence="1">The sequence shown here is derived from an EMBL/GenBank/DDBJ whole genome shotgun (WGS) entry which is preliminary data.</text>
</comment>
<gene>
    <name evidence="1" type="ORF">CBR_g34559</name>
</gene>
<proteinExistence type="predicted"/>
<evidence type="ECO:0000313" key="2">
    <source>
        <dbReference type="Proteomes" id="UP000265515"/>
    </source>
</evidence>
<sequence length="121" mass="13546">MLSGQGRGKSQRKCFWAVDMHVLSSSGRQKRPFEELHLCGGRYEASVFVRRHGRNLACGMPRHQSVCVRSHWELAKHRATDPMDVIYLARKAFPSSGNEPRVILLSFSPSLPQGHCAGTIS</sequence>
<dbReference type="AlphaFoldDB" id="A0A388LJ66"/>
<evidence type="ECO:0000313" key="1">
    <source>
        <dbReference type="EMBL" id="GBG82275.1"/>
    </source>
</evidence>
<name>A0A388LJ66_CHABU</name>
<dbReference type="Proteomes" id="UP000265515">
    <property type="component" value="Unassembled WGS sequence"/>
</dbReference>
<organism evidence="1 2">
    <name type="scientific">Chara braunii</name>
    <name type="common">Braun's stonewort</name>
    <dbReference type="NCBI Taxonomy" id="69332"/>
    <lineage>
        <taxon>Eukaryota</taxon>
        <taxon>Viridiplantae</taxon>
        <taxon>Streptophyta</taxon>
        <taxon>Charophyceae</taxon>
        <taxon>Charales</taxon>
        <taxon>Characeae</taxon>
        <taxon>Chara</taxon>
    </lineage>
</organism>
<dbReference type="Gramene" id="GBG82275">
    <property type="protein sequence ID" value="GBG82275"/>
    <property type="gene ID" value="CBR_g34559"/>
</dbReference>
<reference evidence="1 2" key="1">
    <citation type="journal article" date="2018" name="Cell">
        <title>The Chara Genome: Secondary Complexity and Implications for Plant Terrestrialization.</title>
        <authorList>
            <person name="Nishiyama T."/>
            <person name="Sakayama H."/>
            <person name="Vries J.D."/>
            <person name="Buschmann H."/>
            <person name="Saint-Marcoux D."/>
            <person name="Ullrich K.K."/>
            <person name="Haas F.B."/>
            <person name="Vanderstraeten L."/>
            <person name="Becker D."/>
            <person name="Lang D."/>
            <person name="Vosolsobe S."/>
            <person name="Rombauts S."/>
            <person name="Wilhelmsson P.K.I."/>
            <person name="Janitza P."/>
            <person name="Kern R."/>
            <person name="Heyl A."/>
            <person name="Rumpler F."/>
            <person name="Villalobos L.I.A.C."/>
            <person name="Clay J.M."/>
            <person name="Skokan R."/>
            <person name="Toyoda A."/>
            <person name="Suzuki Y."/>
            <person name="Kagoshima H."/>
            <person name="Schijlen E."/>
            <person name="Tajeshwar N."/>
            <person name="Catarino B."/>
            <person name="Hetherington A.J."/>
            <person name="Saltykova A."/>
            <person name="Bonnot C."/>
            <person name="Breuninger H."/>
            <person name="Symeonidi A."/>
            <person name="Radhakrishnan G.V."/>
            <person name="Van Nieuwerburgh F."/>
            <person name="Deforce D."/>
            <person name="Chang C."/>
            <person name="Karol K.G."/>
            <person name="Hedrich R."/>
            <person name="Ulvskov P."/>
            <person name="Glockner G."/>
            <person name="Delwiche C.F."/>
            <person name="Petrasek J."/>
            <person name="Van de Peer Y."/>
            <person name="Friml J."/>
            <person name="Beilby M."/>
            <person name="Dolan L."/>
            <person name="Kohara Y."/>
            <person name="Sugano S."/>
            <person name="Fujiyama A."/>
            <person name="Delaux P.-M."/>
            <person name="Quint M."/>
            <person name="TheiBen G."/>
            <person name="Hagemann M."/>
            <person name="Harholt J."/>
            <person name="Dunand C."/>
            <person name="Zachgo S."/>
            <person name="Langdale J."/>
            <person name="Maumus F."/>
            <person name="Straeten D.V.D."/>
            <person name="Gould S.B."/>
            <person name="Rensing S.A."/>
        </authorList>
    </citation>
    <scope>NUCLEOTIDE SEQUENCE [LARGE SCALE GENOMIC DNA]</scope>
    <source>
        <strain evidence="1 2">S276</strain>
    </source>
</reference>